<dbReference type="SUPFAM" id="SSF50129">
    <property type="entry name" value="GroES-like"/>
    <property type="match status" value="2"/>
</dbReference>
<evidence type="ECO:0000256" key="5">
    <source>
        <dbReference type="ARBA" id="ARBA00023027"/>
    </source>
</evidence>
<accession>A0A6J7FT97</accession>
<dbReference type="EMBL" id="CAEZYR010000054">
    <property type="protein sequence ID" value="CAB4747407.1"/>
    <property type="molecule type" value="Genomic_DNA"/>
</dbReference>
<dbReference type="InterPro" id="IPR036291">
    <property type="entry name" value="NAD(P)-bd_dom_sf"/>
</dbReference>
<dbReference type="InterPro" id="IPR020843">
    <property type="entry name" value="ER"/>
</dbReference>
<evidence type="ECO:0000313" key="10">
    <source>
        <dbReference type="EMBL" id="CAB4994864.1"/>
    </source>
</evidence>
<evidence type="ECO:0000313" key="8">
    <source>
        <dbReference type="EMBL" id="CAB4811796.1"/>
    </source>
</evidence>
<dbReference type="PANTHER" id="PTHR43880">
    <property type="entry name" value="ALCOHOL DEHYDROGENASE"/>
    <property type="match status" value="1"/>
</dbReference>
<protein>
    <submittedName>
        <fullName evidence="9">Unannotated protein</fullName>
    </submittedName>
</protein>
<reference evidence="9" key="1">
    <citation type="submission" date="2020-05" db="EMBL/GenBank/DDBJ databases">
        <authorList>
            <person name="Chiriac C."/>
            <person name="Salcher M."/>
            <person name="Ghai R."/>
            <person name="Kavagutti S V."/>
        </authorList>
    </citation>
    <scope>NUCLEOTIDE SEQUENCE</scope>
</reference>
<evidence type="ECO:0000313" key="9">
    <source>
        <dbReference type="EMBL" id="CAB4899062.1"/>
    </source>
</evidence>
<dbReference type="Pfam" id="PF00107">
    <property type="entry name" value="ADH_zinc_N"/>
    <property type="match status" value="1"/>
</dbReference>
<evidence type="ECO:0000259" key="6">
    <source>
        <dbReference type="SMART" id="SM00829"/>
    </source>
</evidence>
<dbReference type="PROSITE" id="PS00059">
    <property type="entry name" value="ADH_ZINC"/>
    <property type="match status" value="1"/>
</dbReference>
<dbReference type="SUPFAM" id="SSF51735">
    <property type="entry name" value="NAD(P)-binding Rossmann-fold domains"/>
    <property type="match status" value="1"/>
</dbReference>
<dbReference type="InterPro" id="IPR011032">
    <property type="entry name" value="GroES-like_sf"/>
</dbReference>
<keyword evidence="4" id="KW-0560">Oxidoreductase</keyword>
<dbReference type="Pfam" id="PF08240">
    <property type="entry name" value="ADH_N"/>
    <property type="match status" value="1"/>
</dbReference>
<keyword evidence="3" id="KW-0862">Zinc</keyword>
<keyword evidence="5" id="KW-0520">NAD</keyword>
<dbReference type="EMBL" id="CAFBMH010000018">
    <property type="protein sequence ID" value="CAB4899062.1"/>
    <property type="molecule type" value="Genomic_DNA"/>
</dbReference>
<evidence type="ECO:0000256" key="4">
    <source>
        <dbReference type="ARBA" id="ARBA00023002"/>
    </source>
</evidence>
<dbReference type="Gene3D" id="3.90.180.10">
    <property type="entry name" value="Medium-chain alcohol dehydrogenases, catalytic domain"/>
    <property type="match status" value="1"/>
</dbReference>
<evidence type="ECO:0000256" key="1">
    <source>
        <dbReference type="ARBA" id="ARBA00001947"/>
    </source>
</evidence>
<dbReference type="InterPro" id="IPR013149">
    <property type="entry name" value="ADH-like_C"/>
</dbReference>
<proteinExistence type="predicted"/>
<evidence type="ECO:0000313" key="7">
    <source>
        <dbReference type="EMBL" id="CAB4747407.1"/>
    </source>
</evidence>
<dbReference type="EMBL" id="CAFBOS010000065">
    <property type="protein sequence ID" value="CAB4994864.1"/>
    <property type="molecule type" value="Genomic_DNA"/>
</dbReference>
<dbReference type="FunFam" id="3.40.50.720:FF:000003">
    <property type="entry name" value="S-(hydroxymethyl)glutathione dehydrogenase"/>
    <property type="match status" value="1"/>
</dbReference>
<evidence type="ECO:0000256" key="3">
    <source>
        <dbReference type="ARBA" id="ARBA00022833"/>
    </source>
</evidence>
<dbReference type="GO" id="GO:0046294">
    <property type="term" value="P:formaldehyde catabolic process"/>
    <property type="evidence" value="ECO:0007669"/>
    <property type="project" value="TreeGrafter"/>
</dbReference>
<dbReference type="Gene3D" id="3.40.50.720">
    <property type="entry name" value="NAD(P)-binding Rossmann-like Domain"/>
    <property type="match status" value="1"/>
</dbReference>
<dbReference type="GO" id="GO:0008270">
    <property type="term" value="F:zinc ion binding"/>
    <property type="evidence" value="ECO:0007669"/>
    <property type="project" value="InterPro"/>
</dbReference>
<organism evidence="9">
    <name type="scientific">freshwater metagenome</name>
    <dbReference type="NCBI Taxonomy" id="449393"/>
    <lineage>
        <taxon>unclassified sequences</taxon>
        <taxon>metagenomes</taxon>
        <taxon>ecological metagenomes</taxon>
    </lineage>
</organism>
<dbReference type="AlphaFoldDB" id="A0A6J7FT97"/>
<dbReference type="InterPro" id="IPR013154">
    <property type="entry name" value="ADH-like_N"/>
</dbReference>
<comment type="cofactor">
    <cofactor evidence="1">
        <name>Zn(2+)</name>
        <dbReference type="ChEBI" id="CHEBI:29105"/>
    </cofactor>
</comment>
<feature type="domain" description="Enoyl reductase (ER)" evidence="6">
    <location>
        <begin position="8"/>
        <end position="363"/>
    </location>
</feature>
<dbReference type="GO" id="GO:0005829">
    <property type="term" value="C:cytosol"/>
    <property type="evidence" value="ECO:0007669"/>
    <property type="project" value="TreeGrafter"/>
</dbReference>
<keyword evidence="2" id="KW-0479">Metal-binding</keyword>
<gene>
    <name evidence="7" type="ORF">UFOPK2754_01597</name>
    <name evidence="8" type="ORF">UFOPK3139_00036</name>
    <name evidence="9" type="ORF">UFOPK3543_00755</name>
    <name evidence="10" type="ORF">UFOPK3967_01253</name>
</gene>
<dbReference type="SMART" id="SM00829">
    <property type="entry name" value="PKS_ER"/>
    <property type="match status" value="1"/>
</dbReference>
<dbReference type="EMBL" id="CAFABA010000001">
    <property type="protein sequence ID" value="CAB4811796.1"/>
    <property type="molecule type" value="Genomic_DNA"/>
</dbReference>
<name>A0A6J7FT97_9ZZZZ</name>
<evidence type="ECO:0000256" key="2">
    <source>
        <dbReference type="ARBA" id="ARBA00022723"/>
    </source>
</evidence>
<sequence>MRACIVHDHADGAKVEDVEIDEPRAGEVVVKIAASGLCGSDMHVLHGRSVVAKYPMVLGHEGAGVIEAVGPGVTNVAPGDHVVIALYGPCGACHACLTGDIAHCNGADRMANIFGTMGDGTTRLRQGDAVVYPMIGCGSLAEYAVVRSAMVVPIADDVALDTICLAGCGVTTGLGAVFNAARVAPGDTVAVVGCGGVGLNVVQGARLAGAKTIIAIDTNPTKLEIAGRVGATHTIDASTVEMADGLKAIVPGGVDFAFEVVGSPTLVAAAFELVRPGGTCVMVGSPPTGSTIPIDGRSLFADRRLIGTTGGNNVPHRDIPRIVDLYRSGRLDLDTLVTQRLPLDRVHEAIAAAEGGTVARSVIVF</sequence>
<dbReference type="PANTHER" id="PTHR43880:SF12">
    <property type="entry name" value="ALCOHOL DEHYDROGENASE CLASS-3"/>
    <property type="match status" value="1"/>
</dbReference>
<dbReference type="InterPro" id="IPR002328">
    <property type="entry name" value="ADH_Zn_CS"/>
</dbReference>
<dbReference type="GO" id="GO:0051903">
    <property type="term" value="F:S-(hydroxymethyl)glutathione dehydrogenase [NAD(P)+] activity"/>
    <property type="evidence" value="ECO:0007669"/>
    <property type="project" value="TreeGrafter"/>
</dbReference>